<name>A0A2A7MES8_9CLOT</name>
<keyword evidence="1" id="KW-0812">Transmembrane</keyword>
<dbReference type="EMBL" id="PDCJ01000002">
    <property type="protein sequence ID" value="PEG29831.1"/>
    <property type="molecule type" value="Genomic_DNA"/>
</dbReference>
<evidence type="ECO:0000313" key="2">
    <source>
        <dbReference type="EMBL" id="PEG29831.1"/>
    </source>
</evidence>
<protein>
    <recommendedName>
        <fullName evidence="4">SGNH hydrolase-type esterase domain-containing protein</fullName>
    </recommendedName>
</protein>
<gene>
    <name evidence="2" type="ORF">CQ394_14350</name>
</gene>
<proteinExistence type="predicted"/>
<dbReference type="OrthoDB" id="9801375at2"/>
<evidence type="ECO:0000256" key="1">
    <source>
        <dbReference type="SAM" id="Phobius"/>
    </source>
</evidence>
<dbReference type="STRING" id="137838.GCA_001458595_01100"/>
<dbReference type="InterPro" id="IPR036514">
    <property type="entry name" value="SGNH_hydro_sf"/>
</dbReference>
<keyword evidence="1" id="KW-1133">Transmembrane helix</keyword>
<organism evidence="2 3">
    <name type="scientific">Clostridium neonatale</name>
    <dbReference type="NCBI Taxonomy" id="137838"/>
    <lineage>
        <taxon>Bacteria</taxon>
        <taxon>Bacillati</taxon>
        <taxon>Bacillota</taxon>
        <taxon>Clostridia</taxon>
        <taxon>Eubacteriales</taxon>
        <taxon>Clostridiaceae</taxon>
        <taxon>Clostridium</taxon>
    </lineage>
</organism>
<dbReference type="Gene3D" id="3.40.50.1110">
    <property type="entry name" value="SGNH hydrolase"/>
    <property type="match status" value="1"/>
</dbReference>
<sequence>MNILICFIAIIILSLFIALFSTYIFRKNAWIIILIEIPMVLSSTLKDIIEIYPSGDIKYQLISYFINFSNKFYLRYLPLFIFTTIFIIYFKGKFKNLKSINKEHIVLRNDFSKYYFLGRWTEKIIDNAECIYTINLGSEIHAKIKGTKTIKINFLNTNPIGNPVEIAYKINDEDYIRDNVSNSPFIIDNLDKDKEYILKIVVSGNKDEDEVWNKEQGIAFTGIDIDVDGKIEPFTQNKKIGLFYGDSITAGCWLLDRNTPSQGYAAEANYVAKCCETLGCLNVRVAFSAAGVTKGGTGGVPKFIDFIDNMDSITKEKSQFPDFIVINMGTNDNDASMEEFQDELLRCVVRIQDKYSGVTIFLMLPFINVRKEEIKKVVSMTENTVFIDTSEWNVQCIDGVHPNLEGSKVAGEKLAGELLKYYGIEFFK</sequence>
<evidence type="ECO:0008006" key="4">
    <source>
        <dbReference type="Google" id="ProtNLM"/>
    </source>
</evidence>
<dbReference type="SUPFAM" id="SSF52266">
    <property type="entry name" value="SGNH hydrolase"/>
    <property type="match status" value="1"/>
</dbReference>
<feature type="transmembrane region" description="Helical" evidence="1">
    <location>
        <begin position="31"/>
        <end position="52"/>
    </location>
</feature>
<keyword evidence="3" id="KW-1185">Reference proteome</keyword>
<feature type="transmembrane region" description="Helical" evidence="1">
    <location>
        <begin position="73"/>
        <end position="90"/>
    </location>
</feature>
<reference evidence="2 3" key="1">
    <citation type="submission" date="2017-10" db="EMBL/GenBank/DDBJ databases">
        <title>Effective Description of Clostridium neonatale sp. nov. linked to necrotizing enterocolitis in neonates and a clarification of species assignable to the genus Clostridium (Prazmowski 1880) emend. Lawson and Rainey 2016.</title>
        <authorList>
            <person name="Bernard K."/>
            <person name="Burdz T."/>
            <person name="Wiebe D."/>
            <person name="Balcewich B."/>
            <person name="Alfa M."/>
            <person name="Bernier A.-M."/>
        </authorList>
    </citation>
    <scope>NUCLEOTIDE SEQUENCE [LARGE SCALE GENOMIC DNA]</scope>
    <source>
        <strain evidence="2 3">LCDC99A005</strain>
    </source>
</reference>
<dbReference type="Proteomes" id="UP000220840">
    <property type="component" value="Unassembled WGS sequence"/>
</dbReference>
<accession>A0A2A7MES8</accession>
<evidence type="ECO:0000313" key="3">
    <source>
        <dbReference type="Proteomes" id="UP000220840"/>
    </source>
</evidence>
<feature type="transmembrane region" description="Helical" evidence="1">
    <location>
        <begin position="7"/>
        <end position="25"/>
    </location>
</feature>
<dbReference type="AlphaFoldDB" id="A0A2A7MES8"/>
<keyword evidence="1" id="KW-0472">Membrane</keyword>
<dbReference type="RefSeq" id="WP_058293995.1">
    <property type="nucleotide sequence ID" value="NZ_CAMRXG010000076.1"/>
</dbReference>
<comment type="caution">
    <text evidence="2">The sequence shown here is derived from an EMBL/GenBank/DDBJ whole genome shotgun (WGS) entry which is preliminary data.</text>
</comment>